<feature type="transmembrane region" description="Helical" evidence="2">
    <location>
        <begin position="283"/>
        <end position="302"/>
    </location>
</feature>
<feature type="region of interest" description="Disordered" evidence="1">
    <location>
        <begin position="1"/>
        <end position="23"/>
    </location>
</feature>
<gene>
    <name evidence="3" type="ORF">SaccyDRAFT_4149</name>
</gene>
<name>H5XK15_9PSEU</name>
<evidence type="ECO:0000313" key="3">
    <source>
        <dbReference type="EMBL" id="EHR62970.1"/>
    </source>
</evidence>
<keyword evidence="4" id="KW-1185">Reference proteome</keyword>
<proteinExistence type="predicted"/>
<dbReference type="AlphaFoldDB" id="H5XK15"/>
<keyword evidence="2" id="KW-1133">Transmembrane helix</keyword>
<dbReference type="eggNOG" id="COG1277">
    <property type="taxonomic scope" value="Bacteria"/>
</dbReference>
<dbReference type="Pfam" id="PF12679">
    <property type="entry name" value="ABC2_membrane_2"/>
    <property type="match status" value="1"/>
</dbReference>
<dbReference type="Proteomes" id="UP000002791">
    <property type="component" value="Chromosome"/>
</dbReference>
<organism evidence="3 4">
    <name type="scientific">Saccharomonospora cyanea NA-134</name>
    <dbReference type="NCBI Taxonomy" id="882082"/>
    <lineage>
        <taxon>Bacteria</taxon>
        <taxon>Bacillati</taxon>
        <taxon>Actinomycetota</taxon>
        <taxon>Actinomycetes</taxon>
        <taxon>Pseudonocardiales</taxon>
        <taxon>Pseudonocardiaceae</taxon>
        <taxon>Saccharomonospora</taxon>
    </lineage>
</organism>
<keyword evidence="2" id="KW-0812">Transmembrane</keyword>
<dbReference type="EMBL" id="CM001440">
    <property type="protein sequence ID" value="EHR62970.1"/>
    <property type="molecule type" value="Genomic_DNA"/>
</dbReference>
<dbReference type="STRING" id="882082.SaccyDRAFT_4149"/>
<dbReference type="PANTHER" id="PTHR37305">
    <property type="entry name" value="INTEGRAL MEMBRANE PROTEIN-RELATED"/>
    <property type="match status" value="1"/>
</dbReference>
<dbReference type="GO" id="GO:0140359">
    <property type="term" value="F:ABC-type transporter activity"/>
    <property type="evidence" value="ECO:0007669"/>
    <property type="project" value="InterPro"/>
</dbReference>
<reference evidence="3 4" key="1">
    <citation type="submission" date="2011-11" db="EMBL/GenBank/DDBJ databases">
        <title>The Noncontiguous Finished sequence of Saccharomonospora cyanea NA-134.</title>
        <authorList>
            <consortium name="US DOE Joint Genome Institute"/>
            <person name="Lucas S."/>
            <person name="Han J."/>
            <person name="Lapidus A."/>
            <person name="Cheng J.-F."/>
            <person name="Goodwin L."/>
            <person name="Pitluck S."/>
            <person name="Peters L."/>
            <person name="Ovchinnikova G."/>
            <person name="Lu M."/>
            <person name="Detter J.C."/>
            <person name="Han C."/>
            <person name="Tapia R."/>
            <person name="Land M."/>
            <person name="Hauser L."/>
            <person name="Kyrpides N."/>
            <person name="Ivanova N."/>
            <person name="Pagani I."/>
            <person name="Brambilla E.-M."/>
            <person name="Klenk H.-P."/>
            <person name="Woyke T."/>
        </authorList>
    </citation>
    <scope>NUCLEOTIDE SEQUENCE [LARGE SCALE GENOMIC DNA]</scope>
    <source>
        <strain evidence="3 4">NA-134</strain>
    </source>
</reference>
<evidence type="ECO:0000256" key="2">
    <source>
        <dbReference type="SAM" id="Phobius"/>
    </source>
</evidence>
<evidence type="ECO:0000313" key="4">
    <source>
        <dbReference type="Proteomes" id="UP000002791"/>
    </source>
</evidence>
<protein>
    <submittedName>
        <fullName evidence="3">ABC-type transport system involved in multi-copper enzyme maturation, permease component</fullName>
    </submittedName>
</protein>
<sequence length="306" mass="31428">MTDVSGARRKAAGPVSAASGPLWTTEPVPRDRVRLRRLLRSEISLIFRRPRTLVILALLGAIPVIMGIALAVVDAPVGGPDGDGENSALMSTAAGNALVLPIAALVLSVNLMLPLAAAMSGADAIAGEQTHGTLRGLLLAPVSRGRVLLVKAVGVAALTSSAALIMALSGIVTGLVSNGTDALFTMSGTTVSLPEALGRVLLAAAWVAVQLWAVGAVALAISTMTEHPLVVLVSVLGGVLLFSLLSVFDALSWLHPFLLNTSWDYVVDVLRDPMPLDALGEGVVRAGCYIAIAMSLAAARILTKDS</sequence>
<feature type="transmembrane region" description="Helical" evidence="2">
    <location>
        <begin position="93"/>
        <end position="113"/>
    </location>
</feature>
<feature type="transmembrane region" description="Helical" evidence="2">
    <location>
        <begin position="148"/>
        <end position="176"/>
    </location>
</feature>
<dbReference type="PANTHER" id="PTHR37305:SF1">
    <property type="entry name" value="MEMBRANE PROTEIN"/>
    <property type="match status" value="1"/>
</dbReference>
<feature type="transmembrane region" description="Helical" evidence="2">
    <location>
        <begin position="53"/>
        <end position="73"/>
    </location>
</feature>
<keyword evidence="2" id="KW-0472">Membrane</keyword>
<evidence type="ECO:0000256" key="1">
    <source>
        <dbReference type="SAM" id="MobiDB-lite"/>
    </source>
</evidence>
<dbReference type="HOGENOM" id="CLU_069607_0_0_11"/>
<feature type="transmembrane region" description="Helical" evidence="2">
    <location>
        <begin position="196"/>
        <end position="222"/>
    </location>
</feature>
<feature type="transmembrane region" description="Helical" evidence="2">
    <location>
        <begin position="229"/>
        <end position="254"/>
    </location>
</feature>
<dbReference type="GO" id="GO:0005886">
    <property type="term" value="C:plasma membrane"/>
    <property type="evidence" value="ECO:0007669"/>
    <property type="project" value="UniProtKB-SubCell"/>
</dbReference>
<accession>H5XK15</accession>